<keyword evidence="5" id="KW-1185">Reference proteome</keyword>
<organism evidence="4 5">
    <name type="scientific">Monopterus albus</name>
    <name type="common">Swamp eel</name>
    <dbReference type="NCBI Taxonomy" id="43700"/>
    <lineage>
        <taxon>Eukaryota</taxon>
        <taxon>Metazoa</taxon>
        <taxon>Chordata</taxon>
        <taxon>Craniata</taxon>
        <taxon>Vertebrata</taxon>
        <taxon>Euteleostomi</taxon>
        <taxon>Actinopterygii</taxon>
        <taxon>Neopterygii</taxon>
        <taxon>Teleostei</taxon>
        <taxon>Neoteleostei</taxon>
        <taxon>Acanthomorphata</taxon>
        <taxon>Anabantaria</taxon>
        <taxon>Synbranchiformes</taxon>
        <taxon>Synbranchidae</taxon>
        <taxon>Monopterus</taxon>
    </lineage>
</organism>
<feature type="region of interest" description="Disordered" evidence="3">
    <location>
        <begin position="143"/>
        <end position="177"/>
    </location>
</feature>
<dbReference type="AlphaFoldDB" id="A0A3Q3KHZ5"/>
<keyword evidence="2" id="KW-0012">Acyltransferase</keyword>
<dbReference type="Proteomes" id="UP000261600">
    <property type="component" value="Unplaced"/>
</dbReference>
<proteinExistence type="predicted"/>
<evidence type="ECO:0000313" key="4">
    <source>
        <dbReference type="Ensembl" id="ENSMALP00000029271.1"/>
    </source>
</evidence>
<dbReference type="Ensembl" id="ENSMALT00000029796.1">
    <property type="protein sequence ID" value="ENSMALP00000029271.1"/>
    <property type="gene ID" value="ENSMALG00000020252.1"/>
</dbReference>
<protein>
    <submittedName>
        <fullName evidence="4">Uncharacterized protein</fullName>
    </submittedName>
</protein>
<dbReference type="PANTHER" id="PTHR13256:SF16">
    <property type="entry name" value="ALPHA_BETA-TUBULIN-N-ACETYLTRANSFERASE 9"/>
    <property type="match status" value="1"/>
</dbReference>
<evidence type="ECO:0000256" key="3">
    <source>
        <dbReference type="SAM" id="MobiDB-lite"/>
    </source>
</evidence>
<keyword evidence="1" id="KW-0808">Transferase</keyword>
<dbReference type="PANTHER" id="PTHR13256">
    <property type="entry name" value="N-ACETYLTRANSFERASE 9"/>
    <property type="match status" value="1"/>
</dbReference>
<dbReference type="InterPro" id="IPR039135">
    <property type="entry name" value="NAT9-like"/>
</dbReference>
<name>A0A3Q3KHZ5_MONAL</name>
<reference evidence="4" key="1">
    <citation type="submission" date="2025-08" db="UniProtKB">
        <authorList>
            <consortium name="Ensembl"/>
        </authorList>
    </citation>
    <scope>IDENTIFICATION</scope>
</reference>
<accession>A0A3Q3KHZ5</accession>
<dbReference type="Gene3D" id="3.40.630.30">
    <property type="match status" value="1"/>
</dbReference>
<dbReference type="GO" id="GO:0008080">
    <property type="term" value="F:N-acetyltransferase activity"/>
    <property type="evidence" value="ECO:0007669"/>
    <property type="project" value="InterPro"/>
</dbReference>
<sequence length="177" mass="20625">MKINENTTGGTQSCPLSLIHLSILFRYHEWMKRPELQHLTASETLTLEQEYDMQGSWREDDDQYTFVVLDKQRWGDPSIEEEQCMVGDINMFLTDPTYLSSAELEIMIAGTPSVCVWGGIQCLRERLLLSLTYSEFWGVSLEEKGEESGQERRGGGREQRREERGQREEERRAKRRG</sequence>
<reference evidence="4" key="2">
    <citation type="submission" date="2025-09" db="UniProtKB">
        <authorList>
            <consortium name="Ensembl"/>
        </authorList>
    </citation>
    <scope>IDENTIFICATION</scope>
</reference>
<evidence type="ECO:0000256" key="2">
    <source>
        <dbReference type="ARBA" id="ARBA00023315"/>
    </source>
</evidence>
<evidence type="ECO:0000313" key="5">
    <source>
        <dbReference type="Proteomes" id="UP000261600"/>
    </source>
</evidence>
<evidence type="ECO:0000256" key="1">
    <source>
        <dbReference type="ARBA" id="ARBA00022679"/>
    </source>
</evidence>